<keyword evidence="3" id="KW-1185">Reference proteome</keyword>
<dbReference type="AlphaFoldDB" id="A0A151GGL5"/>
<dbReference type="Proteomes" id="UP000076580">
    <property type="component" value="Chromosome 03"/>
</dbReference>
<reference evidence="2 3" key="1">
    <citation type="journal article" date="2016" name="Sci. Rep.">
        <title>Insights into Adaptations to a Near-Obligate Nematode Endoparasitic Lifestyle from the Finished Genome of Drechmeria coniospora.</title>
        <authorList>
            <person name="Zhang L."/>
            <person name="Zhou Z."/>
            <person name="Guo Q."/>
            <person name="Fokkens L."/>
            <person name="Miskei M."/>
            <person name="Pocsi I."/>
            <person name="Zhang W."/>
            <person name="Chen M."/>
            <person name="Wang L."/>
            <person name="Sun Y."/>
            <person name="Donzelli B.G."/>
            <person name="Gibson D.M."/>
            <person name="Nelson D.R."/>
            <person name="Luo J.G."/>
            <person name="Rep M."/>
            <person name="Liu H."/>
            <person name="Yang S."/>
            <person name="Wang J."/>
            <person name="Krasnoff S.B."/>
            <person name="Xu Y."/>
            <person name="Molnar I."/>
            <person name="Lin M."/>
        </authorList>
    </citation>
    <scope>NUCLEOTIDE SEQUENCE [LARGE SCALE GENOMIC DNA]</scope>
    <source>
        <strain evidence="2 3">ARSEF 6962</strain>
    </source>
</reference>
<dbReference type="RefSeq" id="XP_040655558.1">
    <property type="nucleotide sequence ID" value="XM_040805454.1"/>
</dbReference>
<organism evidence="2 3">
    <name type="scientific">Drechmeria coniospora</name>
    <name type="common">Nematophagous fungus</name>
    <name type="synonym">Meria coniospora</name>
    <dbReference type="NCBI Taxonomy" id="98403"/>
    <lineage>
        <taxon>Eukaryota</taxon>
        <taxon>Fungi</taxon>
        <taxon>Dikarya</taxon>
        <taxon>Ascomycota</taxon>
        <taxon>Pezizomycotina</taxon>
        <taxon>Sordariomycetes</taxon>
        <taxon>Hypocreomycetidae</taxon>
        <taxon>Hypocreales</taxon>
        <taxon>Ophiocordycipitaceae</taxon>
        <taxon>Drechmeria</taxon>
    </lineage>
</organism>
<accession>A0A151GGL5</accession>
<dbReference type="GeneID" id="63720817"/>
<feature type="compositionally biased region" description="Polar residues" evidence="1">
    <location>
        <begin position="171"/>
        <end position="185"/>
    </location>
</feature>
<evidence type="ECO:0000256" key="1">
    <source>
        <dbReference type="SAM" id="MobiDB-lite"/>
    </source>
</evidence>
<feature type="region of interest" description="Disordered" evidence="1">
    <location>
        <begin position="1"/>
        <end position="21"/>
    </location>
</feature>
<gene>
    <name evidence="2" type="ORF">DCS_08174</name>
</gene>
<dbReference type="InParanoid" id="A0A151GGL5"/>
<proteinExistence type="predicted"/>
<comment type="caution">
    <text evidence="2">The sequence shown here is derived from an EMBL/GenBank/DDBJ whole genome shotgun (WGS) entry which is preliminary data.</text>
</comment>
<dbReference type="EMBL" id="LAYC01000003">
    <property type="protein sequence ID" value="KYK56206.1"/>
    <property type="molecule type" value="Genomic_DNA"/>
</dbReference>
<protein>
    <submittedName>
        <fullName evidence="2">Uncharacterized protein</fullName>
    </submittedName>
</protein>
<evidence type="ECO:0000313" key="3">
    <source>
        <dbReference type="Proteomes" id="UP000076580"/>
    </source>
</evidence>
<feature type="region of interest" description="Disordered" evidence="1">
    <location>
        <begin position="164"/>
        <end position="185"/>
    </location>
</feature>
<name>A0A151GGL5_DRECN</name>
<evidence type="ECO:0000313" key="2">
    <source>
        <dbReference type="EMBL" id="KYK56206.1"/>
    </source>
</evidence>
<feature type="region of interest" description="Disordered" evidence="1">
    <location>
        <begin position="41"/>
        <end position="68"/>
    </location>
</feature>
<sequence>MPLGAGADPVPAEDDQPNSSTMLAASIGYRAMLQRLRLAMPPQSQANDARSSMAVLPQPQPQRTAKPPLSMFSWARGTVRLAINHDGPEKQNNTISYGSPTGPGDHNSPVLAAALAVTAARAAMAPWAGIGSLVVTPAVTAVREVSAVTTFAANSMVPVYTASKQHRQPGQLCNPQWHEQSTRPG</sequence>